<dbReference type="EMBL" id="JBHSDI010000001">
    <property type="protein sequence ID" value="MFC4257970.1"/>
    <property type="molecule type" value="Genomic_DNA"/>
</dbReference>
<organism evidence="3 4">
    <name type="scientific">Marinobacter lacisalsi</name>
    <dbReference type="NCBI Taxonomy" id="475979"/>
    <lineage>
        <taxon>Bacteria</taxon>
        <taxon>Pseudomonadati</taxon>
        <taxon>Pseudomonadota</taxon>
        <taxon>Gammaproteobacteria</taxon>
        <taxon>Pseudomonadales</taxon>
        <taxon>Marinobacteraceae</taxon>
        <taxon>Marinobacter</taxon>
    </lineage>
</organism>
<feature type="domain" description="T6SS Phospholipase effector Tle1-like catalytic" evidence="2">
    <location>
        <begin position="386"/>
        <end position="480"/>
    </location>
</feature>
<keyword evidence="4" id="KW-1185">Reference proteome</keyword>
<sequence length="652" mass="72162">MFLKDPIEIGAPLNRIYVFTRWYRGNDPFGRNHLAFIHDRAYATESLRRLVHYQGNDPFSYGLYDVWQLVYQKPWIRPGNIQELIRDLADKIHRGELFVYEERSTLVEAIAGAGSAPFAAPSVLEPEPKQQADQPRTQAVSSRPPAAQDKIVPSGFDAPPAVPGAQVPKTENLNPVGAEPPKPKVRVEAGVFFDGTGNNRGNIQSFQDKIDECLAAYETEKLSEDECNLIVSQHSGESYLGAETNVSKLEYLYLNETKSEGNQTTHSLSVYLPGVGTKTGDRDSGIGLGTGLGGQGLFAKTELGAERLTESLGELGEEKIDELVLDVFGFSRGAATARHFVNEVIAGGKETRVLIDDAFPVSRKVIVRPDGVLGKAFHDAGLPWPETVTIRFLGIFDTVAAIADVTSFDFSPANESNDPANIHISADAVQHVAHLTSEHERRKNFALNSLRGDSGNLPSHFGEWVLPGVHSDLGGGYRDRWLEDVIVRPPVMAFGPHAPERREIEQQLAAVEQEGWVGEYNLEGKFEIRSAPVPGNMGKQRLSLWLTREVRGEYSRIPLHVMRELAVRKGVPLRPITEDMESMLIPSELSEIATAIEAHVLEGETLALEDDKRALLKQRYIHHSDHYGAMGPMYPFEAAPGRKRVIYNNKEL</sequence>
<reference evidence="4" key="1">
    <citation type="journal article" date="2019" name="Int. J. Syst. Evol. Microbiol.">
        <title>The Global Catalogue of Microorganisms (GCM) 10K type strain sequencing project: providing services to taxonomists for standard genome sequencing and annotation.</title>
        <authorList>
            <consortium name="The Broad Institute Genomics Platform"/>
            <consortium name="The Broad Institute Genome Sequencing Center for Infectious Disease"/>
            <person name="Wu L."/>
            <person name="Ma J."/>
        </authorList>
    </citation>
    <scope>NUCLEOTIDE SEQUENCE [LARGE SCALE GENOMIC DNA]</scope>
    <source>
        <strain evidence="4">CECT 7297</strain>
    </source>
</reference>
<evidence type="ECO:0000313" key="3">
    <source>
        <dbReference type="EMBL" id="MFC4257970.1"/>
    </source>
</evidence>
<evidence type="ECO:0000313" key="4">
    <source>
        <dbReference type="Proteomes" id="UP001595798"/>
    </source>
</evidence>
<gene>
    <name evidence="3" type="ORF">ACFOZ5_02865</name>
</gene>
<dbReference type="InterPro" id="IPR018712">
    <property type="entry name" value="Tle1-like_cat"/>
</dbReference>
<feature type="region of interest" description="Disordered" evidence="1">
    <location>
        <begin position="125"/>
        <end position="147"/>
    </location>
</feature>
<proteinExistence type="predicted"/>
<evidence type="ECO:0000256" key="1">
    <source>
        <dbReference type="SAM" id="MobiDB-lite"/>
    </source>
</evidence>
<dbReference type="Proteomes" id="UP001595798">
    <property type="component" value="Unassembled WGS sequence"/>
</dbReference>
<feature type="compositionally biased region" description="Polar residues" evidence="1">
    <location>
        <begin position="131"/>
        <end position="141"/>
    </location>
</feature>
<accession>A0ABV8QCE2</accession>
<dbReference type="RefSeq" id="WP_379885304.1">
    <property type="nucleotide sequence ID" value="NZ_JBHSDI010000001.1"/>
</dbReference>
<protein>
    <submittedName>
        <fullName evidence="3">Phospholipase effector Tle1 domain-containing protein</fullName>
    </submittedName>
</protein>
<comment type="caution">
    <text evidence="3">The sequence shown here is derived from an EMBL/GenBank/DDBJ whole genome shotgun (WGS) entry which is preliminary data.</text>
</comment>
<evidence type="ECO:0000259" key="2">
    <source>
        <dbReference type="Pfam" id="PF09994"/>
    </source>
</evidence>
<name>A0ABV8QCE2_9GAMM</name>
<dbReference type="PANTHER" id="PTHR33840">
    <property type="match status" value="1"/>
</dbReference>
<dbReference type="Pfam" id="PF09994">
    <property type="entry name" value="T6SS_Tle1-like_cat"/>
    <property type="match status" value="1"/>
</dbReference>
<dbReference type="PANTHER" id="PTHR33840:SF1">
    <property type="entry name" value="TLE1 PHOSPHOLIPASE DOMAIN-CONTAINING PROTEIN"/>
    <property type="match status" value="1"/>
</dbReference>